<proteinExistence type="predicted"/>
<name>A0A0K0DM67_ANGCA</name>
<reference evidence="1" key="1">
    <citation type="submission" date="2012-09" db="EMBL/GenBank/DDBJ databases">
        <authorList>
            <person name="Martin A.A."/>
        </authorList>
    </citation>
    <scope>NUCLEOTIDE SEQUENCE</scope>
</reference>
<protein>
    <submittedName>
        <fullName evidence="2">Reverse transcriptase domain-containing protein</fullName>
    </submittedName>
</protein>
<sequence>MREKIDGQKLPHFGYAEDIVLITSNISKAERMLADFDKAYGKIGLRRNLTKNDVHEEAIGFVRPIHAQRK</sequence>
<organism evidence="1 2">
    <name type="scientific">Angiostrongylus cantonensis</name>
    <name type="common">Rat lungworm</name>
    <dbReference type="NCBI Taxonomy" id="6313"/>
    <lineage>
        <taxon>Eukaryota</taxon>
        <taxon>Metazoa</taxon>
        <taxon>Ecdysozoa</taxon>
        <taxon>Nematoda</taxon>
        <taxon>Chromadorea</taxon>
        <taxon>Rhabditida</taxon>
        <taxon>Rhabditina</taxon>
        <taxon>Rhabditomorpha</taxon>
        <taxon>Strongyloidea</taxon>
        <taxon>Metastrongylidae</taxon>
        <taxon>Angiostrongylus</taxon>
    </lineage>
</organism>
<reference evidence="2" key="2">
    <citation type="submission" date="2017-02" db="UniProtKB">
        <authorList>
            <consortium name="WormBaseParasite"/>
        </authorList>
    </citation>
    <scope>IDENTIFICATION</scope>
</reference>
<evidence type="ECO:0000313" key="2">
    <source>
        <dbReference type="WBParaSite" id="ACAC_0001275801-mRNA-1"/>
    </source>
</evidence>
<evidence type="ECO:0000313" key="1">
    <source>
        <dbReference type="Proteomes" id="UP000035642"/>
    </source>
</evidence>
<accession>A0A0K0DM67</accession>
<dbReference type="AlphaFoldDB" id="A0A0K0DM67"/>
<dbReference type="WBParaSite" id="ACAC_0001275801-mRNA-1">
    <property type="protein sequence ID" value="ACAC_0001275801-mRNA-1"/>
    <property type="gene ID" value="ACAC_0001275801"/>
</dbReference>
<keyword evidence="1" id="KW-1185">Reference proteome</keyword>
<dbReference type="Proteomes" id="UP000035642">
    <property type="component" value="Unassembled WGS sequence"/>
</dbReference>